<keyword evidence="2" id="KW-1185">Reference proteome</keyword>
<proteinExistence type="predicted"/>
<evidence type="ECO:0000313" key="2">
    <source>
        <dbReference type="Proteomes" id="UP001145742"/>
    </source>
</evidence>
<gene>
    <name evidence="1" type="ORF">WISP_128695</name>
</gene>
<dbReference type="EMBL" id="WHWB01034618">
    <property type="protein sequence ID" value="KAJ7407155.1"/>
    <property type="molecule type" value="Genomic_DNA"/>
</dbReference>
<evidence type="ECO:0000313" key="1">
    <source>
        <dbReference type="EMBL" id="KAJ7407155.1"/>
    </source>
</evidence>
<reference evidence="1" key="1">
    <citation type="submission" date="2019-10" db="EMBL/GenBank/DDBJ databases">
        <authorList>
            <person name="Soares A.E.R."/>
            <person name="Aleixo A."/>
            <person name="Schneider P."/>
            <person name="Miyaki C.Y."/>
            <person name="Schneider M.P."/>
            <person name="Mello C."/>
            <person name="Vasconcelos A.T.R."/>
        </authorList>
    </citation>
    <scope>NUCLEOTIDE SEQUENCE</scope>
    <source>
        <tissue evidence="1">Muscle</tissue>
    </source>
</reference>
<accession>A0ABQ9CQA8</accession>
<protein>
    <submittedName>
        <fullName evidence="1">Uncharacterized protein</fullName>
    </submittedName>
</protein>
<dbReference type="Proteomes" id="UP001145742">
    <property type="component" value="Unassembled WGS sequence"/>
</dbReference>
<sequence>MSKQRLDEILEETSHMSQSDKCEHFHLSDIPKISRECNGVDGTIQNFPILLLPSVIMNFHRTSAYQVSAGNTTQQRGNSLGGWGQSSWKAAQRKRPWGCWLTEAEQDPVCAQVAKKANDILACTSNWPSSDCVRCEKLYHKGRDAQKDGFTEVYEPMPVLKEFIFGIWEIDKAGEDNGKALKNHAMSWPW</sequence>
<name>A0ABQ9CQA8_9PASS</name>
<comment type="caution">
    <text evidence="1">The sequence shown here is derived from an EMBL/GenBank/DDBJ whole genome shotgun (WGS) entry which is preliminary data.</text>
</comment>
<organism evidence="1 2">
    <name type="scientific">Willisornis vidua</name>
    <name type="common">Xingu scale-backed antbird</name>
    <dbReference type="NCBI Taxonomy" id="1566151"/>
    <lineage>
        <taxon>Eukaryota</taxon>
        <taxon>Metazoa</taxon>
        <taxon>Chordata</taxon>
        <taxon>Craniata</taxon>
        <taxon>Vertebrata</taxon>
        <taxon>Euteleostomi</taxon>
        <taxon>Archelosauria</taxon>
        <taxon>Archosauria</taxon>
        <taxon>Dinosauria</taxon>
        <taxon>Saurischia</taxon>
        <taxon>Theropoda</taxon>
        <taxon>Coelurosauria</taxon>
        <taxon>Aves</taxon>
        <taxon>Neognathae</taxon>
        <taxon>Neoaves</taxon>
        <taxon>Telluraves</taxon>
        <taxon>Australaves</taxon>
        <taxon>Passeriformes</taxon>
        <taxon>Thamnophilidae</taxon>
        <taxon>Willisornis</taxon>
    </lineage>
</organism>